<dbReference type="FunFam" id="1.20.1270.60:FF:000075">
    <property type="entry name" value="Related to IVY1-phospholipid-binding protein"/>
    <property type="match status" value="1"/>
</dbReference>
<evidence type="ECO:0000313" key="2">
    <source>
        <dbReference type="EMBL" id="RDW80168.1"/>
    </source>
</evidence>
<feature type="compositionally biased region" description="Basic and acidic residues" evidence="1">
    <location>
        <begin position="373"/>
        <end position="382"/>
    </location>
</feature>
<keyword evidence="3" id="KW-1185">Reference proteome</keyword>
<dbReference type="PANTHER" id="PTHR38407:SF1">
    <property type="entry name" value="PROTEIN IVY1"/>
    <property type="match status" value="1"/>
</dbReference>
<evidence type="ECO:0000313" key="3">
    <source>
        <dbReference type="Proteomes" id="UP000256645"/>
    </source>
</evidence>
<name>A0A3D8S1N5_9HELO</name>
<feature type="region of interest" description="Disordered" evidence="1">
    <location>
        <begin position="401"/>
        <end position="456"/>
    </location>
</feature>
<gene>
    <name evidence="2" type="ORF">BP6252_04806</name>
</gene>
<dbReference type="InterPro" id="IPR027267">
    <property type="entry name" value="AH/BAR_dom_sf"/>
</dbReference>
<feature type="compositionally biased region" description="Polar residues" evidence="1">
    <location>
        <begin position="313"/>
        <end position="329"/>
    </location>
</feature>
<feature type="region of interest" description="Disordered" evidence="1">
    <location>
        <begin position="310"/>
        <end position="330"/>
    </location>
</feature>
<feature type="compositionally biased region" description="Basic and acidic residues" evidence="1">
    <location>
        <begin position="434"/>
        <end position="445"/>
    </location>
</feature>
<dbReference type="Proteomes" id="UP000256645">
    <property type="component" value="Unassembled WGS sequence"/>
</dbReference>
<dbReference type="AlphaFoldDB" id="A0A3D8S1N5"/>
<feature type="region of interest" description="Disordered" evidence="1">
    <location>
        <begin position="363"/>
        <end position="387"/>
    </location>
</feature>
<organism evidence="2 3">
    <name type="scientific">Coleophoma cylindrospora</name>
    <dbReference type="NCBI Taxonomy" id="1849047"/>
    <lineage>
        <taxon>Eukaryota</taxon>
        <taxon>Fungi</taxon>
        <taxon>Dikarya</taxon>
        <taxon>Ascomycota</taxon>
        <taxon>Pezizomycotina</taxon>
        <taxon>Leotiomycetes</taxon>
        <taxon>Helotiales</taxon>
        <taxon>Dermateaceae</taxon>
        <taxon>Coleophoma</taxon>
    </lineage>
</organism>
<proteinExistence type="predicted"/>
<dbReference type="GO" id="GO:0042144">
    <property type="term" value="P:vacuole fusion, non-autophagic"/>
    <property type="evidence" value="ECO:0007669"/>
    <property type="project" value="InterPro"/>
</dbReference>
<protein>
    <recommendedName>
        <fullName evidence="4">Phospholipid-binding protein</fullName>
    </recommendedName>
</protein>
<sequence length="456" mass="48886">MAQSSRAPSPTPSALPPIPSSPTYSYASTAFPTSTYNLPLPPPPRSAHAVLSKSDLEASQAAYSELLSTAKAYRLSLAALSNTASAFGAALENCARLKEARSEALHPQGGSISNSFTAKGNCTADTLLAASGVHQLIANHQQILSECVYRNFEVPLLHELDQWQRHMEEEEMTYQREAKSMSKEIRKMEKEGLKLHRQRTRDVAKFRSHLVDLTTKLDGLTTLHGSHSRGLLREAQDMSLKIVDSGAGLVRAEVDIFEALARKGWSGGGLDDLLEKGRDIFANDGENTPGQHEGSGSKIFSILPQKSILPDSDGNSGTAVRSHGRNNSLGADVDRYQSLAGAVTGADDTGSIFSESGILNRSRGVRPFSPPPLDRRMTKSMDDGQSATTVVKVPTTVQDADETAEVEDVAVGDDEPGPSTIAEVESGTPSIDSTESRGRERRWSVTDDESSGSPGV</sequence>
<dbReference type="PANTHER" id="PTHR38407">
    <property type="entry name" value="PROTEIN IVY1"/>
    <property type="match status" value="1"/>
</dbReference>
<dbReference type="EMBL" id="PDLM01000004">
    <property type="protein sequence ID" value="RDW80168.1"/>
    <property type="molecule type" value="Genomic_DNA"/>
</dbReference>
<evidence type="ECO:0008006" key="4">
    <source>
        <dbReference type="Google" id="ProtNLM"/>
    </source>
</evidence>
<dbReference type="STRING" id="1849047.A0A3D8S1N5"/>
<dbReference type="InterPro" id="IPR037470">
    <property type="entry name" value="IVY1"/>
</dbReference>
<evidence type="ECO:0000256" key="1">
    <source>
        <dbReference type="SAM" id="MobiDB-lite"/>
    </source>
</evidence>
<feature type="compositionally biased region" description="Acidic residues" evidence="1">
    <location>
        <begin position="401"/>
        <end position="416"/>
    </location>
</feature>
<dbReference type="GO" id="GO:0000329">
    <property type="term" value="C:fungal-type vacuole membrane"/>
    <property type="evidence" value="ECO:0007669"/>
    <property type="project" value="InterPro"/>
</dbReference>
<dbReference type="OrthoDB" id="5594612at2759"/>
<reference evidence="2 3" key="1">
    <citation type="journal article" date="2018" name="IMA Fungus">
        <title>IMA Genome-F 9: Draft genome sequence of Annulohypoxylon stygium, Aspergillus mulundensis, Berkeleyomyces basicola (syn. Thielaviopsis basicola), Ceratocystis smalleyi, two Cercospora beticola strains, Coleophoma cylindrospora, Fusarium fracticaudum, Phialophora cf. hyalina, and Morchella septimelata.</title>
        <authorList>
            <person name="Wingfield B.D."/>
            <person name="Bills G.F."/>
            <person name="Dong Y."/>
            <person name="Huang W."/>
            <person name="Nel W.J."/>
            <person name="Swalarsk-Parry B.S."/>
            <person name="Vaghefi N."/>
            <person name="Wilken P.M."/>
            <person name="An Z."/>
            <person name="de Beer Z.W."/>
            <person name="De Vos L."/>
            <person name="Chen L."/>
            <person name="Duong T.A."/>
            <person name="Gao Y."/>
            <person name="Hammerbacher A."/>
            <person name="Kikkert J.R."/>
            <person name="Li Y."/>
            <person name="Li H."/>
            <person name="Li K."/>
            <person name="Li Q."/>
            <person name="Liu X."/>
            <person name="Ma X."/>
            <person name="Naidoo K."/>
            <person name="Pethybridge S.J."/>
            <person name="Sun J."/>
            <person name="Steenkamp E.T."/>
            <person name="van der Nest M.A."/>
            <person name="van Wyk S."/>
            <person name="Wingfield M.J."/>
            <person name="Xiong C."/>
            <person name="Yue Q."/>
            <person name="Zhang X."/>
        </authorList>
    </citation>
    <scope>NUCLEOTIDE SEQUENCE [LARGE SCALE GENOMIC DNA]</scope>
    <source>
        <strain evidence="2 3">BP6252</strain>
    </source>
</reference>
<feature type="region of interest" description="Disordered" evidence="1">
    <location>
        <begin position="1"/>
        <end position="20"/>
    </location>
</feature>
<dbReference type="Gene3D" id="1.20.1270.60">
    <property type="entry name" value="Arfaptin homology (AH) domain/BAR domain"/>
    <property type="match status" value="1"/>
</dbReference>
<feature type="compositionally biased region" description="Pro residues" evidence="1">
    <location>
        <begin position="9"/>
        <end position="20"/>
    </location>
</feature>
<comment type="caution">
    <text evidence="2">The sequence shown here is derived from an EMBL/GenBank/DDBJ whole genome shotgun (WGS) entry which is preliminary data.</text>
</comment>
<accession>A0A3D8S1N5</accession>
<dbReference type="GO" id="GO:0005543">
    <property type="term" value="F:phospholipid binding"/>
    <property type="evidence" value="ECO:0007669"/>
    <property type="project" value="InterPro"/>
</dbReference>